<evidence type="ECO:0000313" key="1">
    <source>
        <dbReference type="EMBL" id="OAG26019.1"/>
    </source>
</evidence>
<reference evidence="1 2" key="1">
    <citation type="submission" date="2016-05" db="EMBL/GenBank/DDBJ databases">
        <title>Comparative analysis of secretome profiles of manganese(II)-oxidizing ascomycete fungi.</title>
        <authorList>
            <consortium name="DOE Joint Genome Institute"/>
            <person name="Zeiner C.A."/>
            <person name="Purvine S.O."/>
            <person name="Zink E.M."/>
            <person name="Wu S."/>
            <person name="Pasa-Tolic L."/>
            <person name="Chaput D.L."/>
            <person name="Haridas S."/>
            <person name="Grigoriev I.V."/>
            <person name="Santelli C.M."/>
            <person name="Hansel C.M."/>
        </authorList>
    </citation>
    <scope>NUCLEOTIDE SEQUENCE [LARGE SCALE GENOMIC DNA]</scope>
    <source>
        <strain evidence="1 2">SRC1lrK2f</strain>
    </source>
</reference>
<dbReference type="AlphaFoldDB" id="A0A177E4V4"/>
<evidence type="ECO:0000313" key="2">
    <source>
        <dbReference type="Proteomes" id="UP000077248"/>
    </source>
</evidence>
<sequence>MCFSNCRTDSHKYARCGTMLPRSRWPESPIFKRPSSQRQRPTLRRVIEAHGPARTVTVATKSMNHQLGGRLLIYSTSLDTPNYRHGTLRCTGTRSSLSLPGYGDDSVGGQSPTYENAPWSATIAAFVRLWQVGRPDSGARIRELSLFRVSAAAPHRGICI</sequence>
<accession>A0A177E4V4</accession>
<protein>
    <submittedName>
        <fullName evidence="1">Uncharacterized protein</fullName>
    </submittedName>
</protein>
<dbReference type="KEGG" id="aalt:CC77DRAFT_20192"/>
<dbReference type="RefSeq" id="XP_018391440.1">
    <property type="nucleotide sequence ID" value="XM_018530605.1"/>
</dbReference>
<keyword evidence="2" id="KW-1185">Reference proteome</keyword>
<dbReference type="VEuPathDB" id="FungiDB:CC77DRAFT_20192"/>
<gene>
    <name evidence="1" type="ORF">CC77DRAFT_20192</name>
</gene>
<dbReference type="EMBL" id="KV441469">
    <property type="protein sequence ID" value="OAG26019.1"/>
    <property type="molecule type" value="Genomic_DNA"/>
</dbReference>
<dbReference type="GeneID" id="29116199"/>
<dbReference type="Proteomes" id="UP000077248">
    <property type="component" value="Unassembled WGS sequence"/>
</dbReference>
<name>A0A177E4V4_ALTAL</name>
<organism evidence="1 2">
    <name type="scientific">Alternaria alternata</name>
    <name type="common">Alternaria rot fungus</name>
    <name type="synonym">Torula alternata</name>
    <dbReference type="NCBI Taxonomy" id="5599"/>
    <lineage>
        <taxon>Eukaryota</taxon>
        <taxon>Fungi</taxon>
        <taxon>Dikarya</taxon>
        <taxon>Ascomycota</taxon>
        <taxon>Pezizomycotina</taxon>
        <taxon>Dothideomycetes</taxon>
        <taxon>Pleosporomycetidae</taxon>
        <taxon>Pleosporales</taxon>
        <taxon>Pleosporineae</taxon>
        <taxon>Pleosporaceae</taxon>
        <taxon>Alternaria</taxon>
        <taxon>Alternaria sect. Alternaria</taxon>
        <taxon>Alternaria alternata complex</taxon>
    </lineage>
</organism>
<proteinExistence type="predicted"/>